<keyword evidence="4 9" id="KW-0418">Kinase</keyword>
<dbReference type="STRING" id="857967.G0QPD9"/>
<dbReference type="SMART" id="SM00220">
    <property type="entry name" value="S_TKc"/>
    <property type="match status" value="1"/>
</dbReference>
<proteinExistence type="inferred from homology"/>
<dbReference type="InterPro" id="IPR030616">
    <property type="entry name" value="Aur-like"/>
</dbReference>
<dbReference type="OMA" id="YTIHEQI"/>
<dbReference type="PANTHER" id="PTHR24350">
    <property type="entry name" value="SERINE/THREONINE-PROTEIN KINASE IAL-RELATED"/>
    <property type="match status" value="1"/>
</dbReference>
<dbReference type="EMBL" id="GL983551">
    <property type="protein sequence ID" value="EGR32907.1"/>
    <property type="molecule type" value="Genomic_DNA"/>
</dbReference>
<protein>
    <recommendedName>
        <fullName evidence="9">Aurora kinase</fullName>
        <ecNumber evidence="9">2.7.11.1</ecNumber>
    </recommendedName>
</protein>
<feature type="active site" description="Proton acceptor" evidence="6">
    <location>
        <position position="110"/>
    </location>
</feature>
<evidence type="ECO:0000256" key="2">
    <source>
        <dbReference type="ARBA" id="ARBA00022679"/>
    </source>
</evidence>
<dbReference type="GO" id="GO:0106310">
    <property type="term" value="F:protein serine kinase activity"/>
    <property type="evidence" value="ECO:0007669"/>
    <property type="project" value="RHEA"/>
</dbReference>
<dbReference type="InterPro" id="IPR011009">
    <property type="entry name" value="Kinase-like_dom_sf"/>
</dbReference>
<keyword evidence="2 9" id="KW-0808">Transferase</keyword>
<dbReference type="InParanoid" id="G0QPD9"/>
<dbReference type="OrthoDB" id="345735at2759"/>
<dbReference type="AlphaFoldDB" id="G0QPD9"/>
<evidence type="ECO:0000256" key="5">
    <source>
        <dbReference type="ARBA" id="ARBA00022840"/>
    </source>
</evidence>
<dbReference type="GO" id="GO:0004674">
    <property type="term" value="F:protein serine/threonine kinase activity"/>
    <property type="evidence" value="ECO:0007669"/>
    <property type="project" value="UniProtKB-KW"/>
</dbReference>
<dbReference type="GO" id="GO:0005524">
    <property type="term" value="F:ATP binding"/>
    <property type="evidence" value="ECO:0007669"/>
    <property type="project" value="UniProtKB-UniRule"/>
</dbReference>
<evidence type="ECO:0000256" key="1">
    <source>
        <dbReference type="ARBA" id="ARBA00022527"/>
    </source>
</evidence>
<evidence type="ECO:0000256" key="6">
    <source>
        <dbReference type="PIRSR" id="PIRSR630616-1"/>
    </source>
</evidence>
<comment type="catalytic activity">
    <reaction evidence="9">
        <text>L-seryl-[protein] + ATP = O-phospho-L-seryl-[protein] + ADP + H(+)</text>
        <dbReference type="Rhea" id="RHEA:17989"/>
        <dbReference type="Rhea" id="RHEA-COMP:9863"/>
        <dbReference type="Rhea" id="RHEA-COMP:11604"/>
        <dbReference type="ChEBI" id="CHEBI:15378"/>
        <dbReference type="ChEBI" id="CHEBI:29999"/>
        <dbReference type="ChEBI" id="CHEBI:30616"/>
        <dbReference type="ChEBI" id="CHEBI:83421"/>
        <dbReference type="ChEBI" id="CHEBI:456216"/>
        <dbReference type="EC" id="2.7.11.1"/>
    </reaction>
</comment>
<sequence>MARDLNTGMIVSLKKIKKSTLFKLNVQNHILNEIKIQFFLKHINMTKLYGFYFDKNCVYLIQEYASNGNLKQNLQLQLENRFDEDTAIFYIKQILEAVQYLHQNYIIHRDIKLENILISQDIIKISDFGCSVYSPECQRSTFCGTLDYISPEMASGNNYGISIDIWSIGVITFEMLTGKPPFIYSNNEQMLQQIREAKINIPSYISKDAQNFISNILVKEPDERMNLYQLINHQWLNKNTNKSQQNQQITNDIIKLLR</sequence>
<feature type="cross-link" description="Glycyl lysine isopeptide (Lys-Gly) (interchain with G-Cter in SUMO2)" evidence="8">
    <location>
        <position position="112"/>
    </location>
</feature>
<keyword evidence="3 7" id="KW-0547">Nucleotide-binding</keyword>
<evidence type="ECO:0000259" key="10">
    <source>
        <dbReference type="PROSITE" id="PS50011"/>
    </source>
</evidence>
<organism evidence="11 12">
    <name type="scientific">Ichthyophthirius multifiliis</name>
    <name type="common">White spot disease agent</name>
    <name type="synonym">Ich</name>
    <dbReference type="NCBI Taxonomy" id="5932"/>
    <lineage>
        <taxon>Eukaryota</taxon>
        <taxon>Sar</taxon>
        <taxon>Alveolata</taxon>
        <taxon>Ciliophora</taxon>
        <taxon>Intramacronucleata</taxon>
        <taxon>Oligohymenophorea</taxon>
        <taxon>Hymenostomatida</taxon>
        <taxon>Ophryoglenina</taxon>
        <taxon>Ichthyophthirius</taxon>
    </lineage>
</organism>
<feature type="binding site" evidence="7">
    <location>
        <begin position="63"/>
        <end position="65"/>
    </location>
    <ligand>
        <name>ATP</name>
        <dbReference type="ChEBI" id="CHEBI:30616"/>
    </ligand>
</feature>
<dbReference type="FunCoup" id="G0QPD9">
    <property type="interactions" value="47"/>
</dbReference>
<feature type="binding site" evidence="7">
    <location>
        <position position="14"/>
    </location>
    <ligand>
        <name>ATP</name>
        <dbReference type="ChEBI" id="CHEBI:30616"/>
    </ligand>
</feature>
<evidence type="ECO:0000256" key="9">
    <source>
        <dbReference type="RuleBase" id="RU367134"/>
    </source>
</evidence>
<dbReference type="Proteomes" id="UP000008983">
    <property type="component" value="Unassembled WGS sequence"/>
</dbReference>
<dbReference type="PIRSF" id="PIRSF000654">
    <property type="entry name" value="Integrin-linked_kinase"/>
    <property type="match status" value="1"/>
</dbReference>
<comment type="catalytic activity">
    <reaction evidence="9">
        <text>L-threonyl-[protein] + ATP = O-phospho-L-threonyl-[protein] + ADP + H(+)</text>
        <dbReference type="Rhea" id="RHEA:46608"/>
        <dbReference type="Rhea" id="RHEA-COMP:11060"/>
        <dbReference type="Rhea" id="RHEA-COMP:11605"/>
        <dbReference type="ChEBI" id="CHEBI:15378"/>
        <dbReference type="ChEBI" id="CHEBI:30013"/>
        <dbReference type="ChEBI" id="CHEBI:30616"/>
        <dbReference type="ChEBI" id="CHEBI:61977"/>
        <dbReference type="ChEBI" id="CHEBI:456216"/>
        <dbReference type="EC" id="2.7.11.1"/>
    </reaction>
</comment>
<dbReference type="InterPro" id="IPR008271">
    <property type="entry name" value="Ser/Thr_kinase_AS"/>
</dbReference>
<dbReference type="PROSITE" id="PS50011">
    <property type="entry name" value="PROTEIN_KINASE_DOM"/>
    <property type="match status" value="1"/>
</dbReference>
<keyword evidence="12" id="KW-1185">Reference proteome</keyword>
<name>G0QPD9_ICHMU</name>
<dbReference type="Pfam" id="PF00069">
    <property type="entry name" value="Pkinase"/>
    <property type="match status" value="1"/>
</dbReference>
<dbReference type="SUPFAM" id="SSF56112">
    <property type="entry name" value="Protein kinase-like (PK-like)"/>
    <property type="match status" value="1"/>
</dbReference>
<dbReference type="RefSeq" id="XP_004036893.1">
    <property type="nucleotide sequence ID" value="XM_004036845.1"/>
</dbReference>
<gene>
    <name evidence="11" type="ORF">IMG5_067040</name>
</gene>
<feature type="binding site" evidence="7">
    <location>
        <position position="127"/>
    </location>
    <ligand>
        <name>ATP</name>
        <dbReference type="ChEBI" id="CHEBI:30616"/>
    </ligand>
</feature>
<accession>G0QPD9</accession>
<dbReference type="CDD" id="cd14007">
    <property type="entry name" value="STKc_Aurora"/>
    <property type="match status" value="1"/>
</dbReference>
<keyword evidence="1 9" id="KW-0723">Serine/threonine-protein kinase</keyword>
<dbReference type="eggNOG" id="KOG0580">
    <property type="taxonomic scope" value="Eukaryota"/>
</dbReference>
<evidence type="ECO:0000256" key="4">
    <source>
        <dbReference type="ARBA" id="ARBA00022777"/>
    </source>
</evidence>
<evidence type="ECO:0000313" key="11">
    <source>
        <dbReference type="EMBL" id="EGR32907.1"/>
    </source>
</evidence>
<evidence type="ECO:0000256" key="7">
    <source>
        <dbReference type="PIRSR" id="PIRSR630616-2"/>
    </source>
</evidence>
<evidence type="ECO:0000313" key="12">
    <source>
        <dbReference type="Proteomes" id="UP000008983"/>
    </source>
</evidence>
<keyword evidence="5 7" id="KW-0067">ATP-binding</keyword>
<dbReference type="GeneID" id="14909086"/>
<comment type="similarity">
    <text evidence="9">Belongs to the protein kinase superfamily. Ser/Thr protein kinase family. Aurora subfamily.</text>
</comment>
<dbReference type="EC" id="2.7.11.1" evidence="9"/>
<dbReference type="InterPro" id="IPR000719">
    <property type="entry name" value="Prot_kinase_dom"/>
</dbReference>
<feature type="domain" description="Protein kinase" evidence="10">
    <location>
        <begin position="1"/>
        <end position="236"/>
    </location>
</feature>
<reference evidence="11 12" key="1">
    <citation type="submission" date="2011-07" db="EMBL/GenBank/DDBJ databases">
        <authorList>
            <person name="Coyne R."/>
            <person name="Brami D."/>
            <person name="Johnson J."/>
            <person name="Hostetler J."/>
            <person name="Hannick L."/>
            <person name="Clark T."/>
            <person name="Cassidy-Hanley D."/>
            <person name="Inman J."/>
        </authorList>
    </citation>
    <scope>NUCLEOTIDE SEQUENCE [LARGE SCALE GENOMIC DNA]</scope>
    <source>
        <strain evidence="11 12">G5</strain>
    </source>
</reference>
<dbReference type="PROSITE" id="PS00108">
    <property type="entry name" value="PROTEIN_KINASE_ST"/>
    <property type="match status" value="1"/>
</dbReference>
<evidence type="ECO:0000256" key="3">
    <source>
        <dbReference type="ARBA" id="ARBA00022741"/>
    </source>
</evidence>
<feature type="binding site" evidence="7">
    <location>
        <begin position="114"/>
        <end position="115"/>
    </location>
    <ligand>
        <name>ATP</name>
        <dbReference type="ChEBI" id="CHEBI:30616"/>
    </ligand>
</feature>
<evidence type="ECO:0000256" key="8">
    <source>
        <dbReference type="PIRSR" id="PIRSR630616-3"/>
    </source>
</evidence>
<dbReference type="Gene3D" id="1.10.510.10">
    <property type="entry name" value="Transferase(Phosphotransferase) domain 1"/>
    <property type="match status" value="1"/>
</dbReference>